<comment type="caution">
    <text evidence="3">The sequence shown here is derived from an EMBL/GenBank/DDBJ whole genome shotgun (WGS) entry which is preliminary data.</text>
</comment>
<dbReference type="PANTHER" id="PTHR43861">
    <property type="entry name" value="TRANS-ACONITATE 2-METHYLTRANSFERASE-RELATED"/>
    <property type="match status" value="1"/>
</dbReference>
<dbReference type="AlphaFoldDB" id="A0A917B3D3"/>
<evidence type="ECO:0000313" key="3">
    <source>
        <dbReference type="EMBL" id="GGF18808.1"/>
    </source>
</evidence>
<reference evidence="3" key="2">
    <citation type="submission" date="2020-09" db="EMBL/GenBank/DDBJ databases">
        <authorList>
            <person name="Sun Q."/>
            <person name="Zhou Y."/>
        </authorList>
    </citation>
    <scope>NUCLEOTIDE SEQUENCE</scope>
    <source>
        <strain evidence="3">CGMCC 1.12153</strain>
    </source>
</reference>
<dbReference type="RefSeq" id="WP_188377072.1">
    <property type="nucleotide sequence ID" value="NZ_BMEL01000002.1"/>
</dbReference>
<dbReference type="CDD" id="cd02440">
    <property type="entry name" value="AdoMet_MTases"/>
    <property type="match status" value="1"/>
</dbReference>
<gene>
    <name evidence="3" type="ORF">GCM10010954_17020</name>
</gene>
<accession>A0A917B3D3</accession>
<dbReference type="InterPro" id="IPR041698">
    <property type="entry name" value="Methyltransf_25"/>
</dbReference>
<feature type="domain" description="Methyltransferase" evidence="2">
    <location>
        <begin position="51"/>
        <end position="144"/>
    </location>
</feature>
<dbReference type="GO" id="GO:0016740">
    <property type="term" value="F:transferase activity"/>
    <property type="evidence" value="ECO:0007669"/>
    <property type="project" value="UniProtKB-KW"/>
</dbReference>
<proteinExistence type="predicted"/>
<organism evidence="3 4">
    <name type="scientific">Halobacillus andaensis</name>
    <dbReference type="NCBI Taxonomy" id="1176239"/>
    <lineage>
        <taxon>Bacteria</taxon>
        <taxon>Bacillati</taxon>
        <taxon>Bacillota</taxon>
        <taxon>Bacilli</taxon>
        <taxon>Bacillales</taxon>
        <taxon>Bacillaceae</taxon>
        <taxon>Halobacillus</taxon>
    </lineage>
</organism>
<dbReference type="EMBL" id="BMEL01000002">
    <property type="protein sequence ID" value="GGF18808.1"/>
    <property type="molecule type" value="Genomic_DNA"/>
</dbReference>
<name>A0A917B3D3_HALAA</name>
<keyword evidence="1" id="KW-0808">Transferase</keyword>
<evidence type="ECO:0000256" key="1">
    <source>
        <dbReference type="ARBA" id="ARBA00022679"/>
    </source>
</evidence>
<sequence>MLNEKGFDLWANHYDKTVQLSEENNQYPFAGYKQILTVIYNEVMQQNQSTILDIGFGTGVLAAKLYEHHHEIIGIDFSRQMISIAQSKMPDAQLLEWDISKGLPAEVQSKAFDSIISTYALHHVRDEEKVRVIKRLLPLLKEKGKILIGDVAFQSRQQLEACRMDNIDVWDDDEFYFVVEELKNMLKGVCTCEFHPVSHCGGVIELRKRGND</sequence>
<reference evidence="3" key="1">
    <citation type="journal article" date="2014" name="Int. J. Syst. Evol. Microbiol.">
        <title>Complete genome sequence of Corynebacterium casei LMG S-19264T (=DSM 44701T), isolated from a smear-ripened cheese.</title>
        <authorList>
            <consortium name="US DOE Joint Genome Institute (JGI-PGF)"/>
            <person name="Walter F."/>
            <person name="Albersmeier A."/>
            <person name="Kalinowski J."/>
            <person name="Ruckert C."/>
        </authorList>
    </citation>
    <scope>NUCLEOTIDE SEQUENCE</scope>
    <source>
        <strain evidence="3">CGMCC 1.12153</strain>
    </source>
</reference>
<evidence type="ECO:0000259" key="2">
    <source>
        <dbReference type="Pfam" id="PF13649"/>
    </source>
</evidence>
<dbReference type="InterPro" id="IPR029063">
    <property type="entry name" value="SAM-dependent_MTases_sf"/>
</dbReference>
<keyword evidence="4" id="KW-1185">Reference proteome</keyword>
<dbReference type="Pfam" id="PF13649">
    <property type="entry name" value="Methyltransf_25"/>
    <property type="match status" value="1"/>
</dbReference>
<dbReference type="Proteomes" id="UP000660110">
    <property type="component" value="Unassembled WGS sequence"/>
</dbReference>
<evidence type="ECO:0000313" key="4">
    <source>
        <dbReference type="Proteomes" id="UP000660110"/>
    </source>
</evidence>
<dbReference type="Gene3D" id="3.40.50.150">
    <property type="entry name" value="Vaccinia Virus protein VP39"/>
    <property type="match status" value="1"/>
</dbReference>
<protein>
    <recommendedName>
        <fullName evidence="2">Methyltransferase domain-containing protein</fullName>
    </recommendedName>
</protein>
<dbReference type="SUPFAM" id="SSF53335">
    <property type="entry name" value="S-adenosyl-L-methionine-dependent methyltransferases"/>
    <property type="match status" value="1"/>
</dbReference>